<dbReference type="AlphaFoldDB" id="A0A9E7ULI8"/>
<accession>A0A9E7ULI8</accession>
<dbReference type="Proteomes" id="UP001065373">
    <property type="component" value="Chromosome"/>
</dbReference>
<dbReference type="RefSeq" id="WP_261599547.1">
    <property type="nucleotide sequence ID" value="NZ_CP104550.1"/>
</dbReference>
<proteinExistence type="predicted"/>
<protein>
    <submittedName>
        <fullName evidence="1">Uncharacterized protein</fullName>
    </submittedName>
</protein>
<sequence length="51" mass="6182">MVNRILEFPYSLLVEYYLAQMDPPSSVEGWFSVDVEEKIEELKRLNYQRKK</sequence>
<evidence type="ECO:0000313" key="1">
    <source>
        <dbReference type="EMBL" id="UXH31505.1"/>
    </source>
</evidence>
<reference evidence="1" key="1">
    <citation type="submission" date="2022-09" db="EMBL/GenBank/DDBJ databases">
        <title>Characterization of three MwoI isoschizomers from sequenced genome and metagenomes.</title>
        <authorList>
            <person name="Fomenkov A."/>
            <person name="Xu S.Y."/>
            <person name="Roberts R.J."/>
        </authorList>
    </citation>
    <scope>NUCLEOTIDE SEQUENCE</scope>
    <source>
        <strain evidence="1">DSM 2970</strain>
    </source>
</reference>
<name>A0A9E7ULI8_METWO</name>
<gene>
    <name evidence="1" type="ORF">N5910_08160</name>
</gene>
<dbReference type="GeneID" id="75107218"/>
<dbReference type="EMBL" id="CP104550">
    <property type="protein sequence ID" value="UXH31505.1"/>
    <property type="molecule type" value="Genomic_DNA"/>
</dbReference>
<organism evidence="1">
    <name type="scientific">Methanothermobacter wolfeii</name>
    <name type="common">Methanobacterium wolfei</name>
    <dbReference type="NCBI Taxonomy" id="145261"/>
    <lineage>
        <taxon>Archaea</taxon>
        <taxon>Methanobacteriati</taxon>
        <taxon>Methanobacteriota</taxon>
        <taxon>Methanomada group</taxon>
        <taxon>Methanobacteria</taxon>
        <taxon>Methanobacteriales</taxon>
        <taxon>Methanobacteriaceae</taxon>
        <taxon>Methanothermobacter</taxon>
    </lineage>
</organism>